<name>A0A2P2PXM7_RHIMU</name>
<sequence length="39" mass="4447">MVIFPRENALCMTVNGFVQILNISFIQLLIQPLSRSLLN</sequence>
<reference evidence="1" key="1">
    <citation type="submission" date="2018-02" db="EMBL/GenBank/DDBJ databases">
        <title>Rhizophora mucronata_Transcriptome.</title>
        <authorList>
            <person name="Meera S.P."/>
            <person name="Sreeshan A."/>
            <person name="Augustine A."/>
        </authorList>
    </citation>
    <scope>NUCLEOTIDE SEQUENCE</scope>
    <source>
        <tissue evidence="1">Leaf</tissue>
    </source>
</reference>
<proteinExistence type="predicted"/>
<dbReference type="EMBL" id="GGEC01079020">
    <property type="protein sequence ID" value="MBX59504.1"/>
    <property type="molecule type" value="Transcribed_RNA"/>
</dbReference>
<accession>A0A2P2PXM7</accession>
<dbReference type="AlphaFoldDB" id="A0A2P2PXM7"/>
<organism evidence="1">
    <name type="scientific">Rhizophora mucronata</name>
    <name type="common">Asiatic mangrove</name>
    <dbReference type="NCBI Taxonomy" id="61149"/>
    <lineage>
        <taxon>Eukaryota</taxon>
        <taxon>Viridiplantae</taxon>
        <taxon>Streptophyta</taxon>
        <taxon>Embryophyta</taxon>
        <taxon>Tracheophyta</taxon>
        <taxon>Spermatophyta</taxon>
        <taxon>Magnoliopsida</taxon>
        <taxon>eudicotyledons</taxon>
        <taxon>Gunneridae</taxon>
        <taxon>Pentapetalae</taxon>
        <taxon>rosids</taxon>
        <taxon>fabids</taxon>
        <taxon>Malpighiales</taxon>
        <taxon>Rhizophoraceae</taxon>
        <taxon>Rhizophora</taxon>
    </lineage>
</organism>
<evidence type="ECO:0000313" key="1">
    <source>
        <dbReference type="EMBL" id="MBX59504.1"/>
    </source>
</evidence>
<protein>
    <submittedName>
        <fullName evidence="1">Uncharacterized protein</fullName>
    </submittedName>
</protein>